<dbReference type="InterPro" id="IPR004148">
    <property type="entry name" value="BAR_dom"/>
</dbReference>
<dbReference type="InterPro" id="IPR047225">
    <property type="entry name" value="PH_GRAF"/>
</dbReference>
<dbReference type="InterPro" id="IPR000198">
    <property type="entry name" value="RhoGAP_dom"/>
</dbReference>
<dbReference type="AlphaFoldDB" id="A0A8C3LB64"/>
<dbReference type="InterPro" id="IPR001452">
    <property type="entry name" value="SH3_domain"/>
</dbReference>
<dbReference type="Gene3D" id="1.10.555.10">
    <property type="entry name" value="Rho GTPase activation protein"/>
    <property type="match status" value="1"/>
</dbReference>
<dbReference type="FunFam" id="1.20.1270.60:FF:000001">
    <property type="entry name" value="Rho GTPase-activating protein 26"/>
    <property type="match status" value="1"/>
</dbReference>
<accession>A0A8C3LB64</accession>
<dbReference type="SMART" id="SM00324">
    <property type="entry name" value="RhoGAP"/>
    <property type="match status" value="1"/>
</dbReference>
<evidence type="ECO:0000256" key="1">
    <source>
        <dbReference type="ARBA" id="ARBA00004245"/>
    </source>
</evidence>
<dbReference type="PROSITE" id="PS50002">
    <property type="entry name" value="SH3"/>
    <property type="match status" value="1"/>
</dbReference>
<dbReference type="InterPro" id="IPR035481">
    <property type="entry name" value="GRAF_SH3"/>
</dbReference>
<dbReference type="Gene3D" id="2.30.29.30">
    <property type="entry name" value="Pleckstrin-homology domain (PH domain)/Phosphotyrosine-binding domain (PTB)"/>
    <property type="match status" value="1"/>
</dbReference>
<evidence type="ECO:0000256" key="3">
    <source>
        <dbReference type="ARBA" id="ARBA00004608"/>
    </source>
</evidence>
<evidence type="ECO:0000256" key="4">
    <source>
        <dbReference type="ARBA" id="ARBA00020525"/>
    </source>
</evidence>
<dbReference type="PANTHER" id="PTHR12552:SF4">
    <property type="entry name" value="RHO GTPASE-ACTIVATING PROTEIN 26"/>
    <property type="match status" value="1"/>
</dbReference>
<protein>
    <recommendedName>
        <fullName evidence="4">Rho GTPase-activating protein 26</fullName>
    </recommendedName>
    <alternativeName>
        <fullName evidence="12">Rho-type GTPase-activating protein 26</fullName>
    </alternativeName>
</protein>
<evidence type="ECO:0000256" key="6">
    <source>
        <dbReference type="ARBA" id="ARBA00022468"/>
    </source>
</evidence>
<dbReference type="InterPro" id="IPR047234">
    <property type="entry name" value="GRAF_fam"/>
</dbReference>
<dbReference type="GO" id="GO:0007165">
    <property type="term" value="P:signal transduction"/>
    <property type="evidence" value="ECO:0007669"/>
    <property type="project" value="InterPro"/>
</dbReference>
<dbReference type="Pfam" id="PF00620">
    <property type="entry name" value="RhoGAP"/>
    <property type="match status" value="1"/>
</dbReference>
<dbReference type="PROSITE" id="PS50238">
    <property type="entry name" value="RHOGAP"/>
    <property type="match status" value="1"/>
</dbReference>
<keyword evidence="6" id="KW-0343">GTPase activation</keyword>
<evidence type="ECO:0000256" key="8">
    <source>
        <dbReference type="ARBA" id="ARBA00022753"/>
    </source>
</evidence>
<evidence type="ECO:0000256" key="12">
    <source>
        <dbReference type="ARBA" id="ARBA00032211"/>
    </source>
</evidence>
<evidence type="ECO:0000256" key="9">
    <source>
        <dbReference type="ARBA" id="ARBA00022949"/>
    </source>
</evidence>
<dbReference type="Pfam" id="PF14604">
    <property type="entry name" value="SH3_9"/>
    <property type="match status" value="1"/>
</dbReference>
<dbReference type="Pfam" id="PF00169">
    <property type="entry name" value="PH"/>
    <property type="match status" value="1"/>
</dbReference>
<dbReference type="GO" id="GO:0005925">
    <property type="term" value="C:focal adhesion"/>
    <property type="evidence" value="ECO:0007669"/>
    <property type="project" value="UniProtKB-SubCell"/>
</dbReference>
<feature type="domain" description="Rho-GAP" evidence="16">
    <location>
        <begin position="361"/>
        <end position="546"/>
    </location>
</feature>
<evidence type="ECO:0000256" key="5">
    <source>
        <dbReference type="ARBA" id="ARBA00022443"/>
    </source>
</evidence>
<reference evidence="17" key="2">
    <citation type="submission" date="2025-09" db="UniProtKB">
        <authorList>
            <consortium name="Ensembl"/>
        </authorList>
    </citation>
    <scope>IDENTIFICATION</scope>
</reference>
<dbReference type="CDD" id="cd01249">
    <property type="entry name" value="BAR-PH_GRAF_family"/>
    <property type="match status" value="1"/>
</dbReference>
<keyword evidence="9" id="KW-0965">Cell junction</keyword>
<dbReference type="FunFam" id="2.30.30.40:FF:000055">
    <property type="entry name" value="rho GTPase-activating protein 26 isoform X1"/>
    <property type="match status" value="1"/>
</dbReference>
<evidence type="ECO:0000256" key="7">
    <source>
        <dbReference type="ARBA" id="ARBA00022490"/>
    </source>
</evidence>
<dbReference type="Ensembl" id="ENSCPIT00010006930.1">
    <property type="protein sequence ID" value="ENSCPIP00010005879.1"/>
    <property type="gene ID" value="ENSCPIG00010004402.1"/>
</dbReference>
<keyword evidence="18" id="KW-1185">Reference proteome</keyword>
<dbReference type="InterPro" id="IPR011993">
    <property type="entry name" value="PH-like_dom_sf"/>
</dbReference>
<dbReference type="CDD" id="cd12064">
    <property type="entry name" value="SH3_GRAF"/>
    <property type="match status" value="1"/>
</dbReference>
<evidence type="ECO:0000313" key="17">
    <source>
        <dbReference type="Ensembl" id="ENSCPIP00010005879.1"/>
    </source>
</evidence>
<dbReference type="GO" id="GO:0005856">
    <property type="term" value="C:cytoskeleton"/>
    <property type="evidence" value="ECO:0007669"/>
    <property type="project" value="UniProtKB-SubCell"/>
</dbReference>
<dbReference type="GO" id="GO:0005829">
    <property type="term" value="C:cytosol"/>
    <property type="evidence" value="ECO:0007669"/>
    <property type="project" value="UniProtKB-ARBA"/>
</dbReference>
<reference evidence="17" key="1">
    <citation type="submission" date="2025-08" db="UniProtKB">
        <authorList>
            <consortium name="Ensembl"/>
        </authorList>
    </citation>
    <scope>IDENTIFICATION</scope>
</reference>
<dbReference type="Pfam" id="PF16746">
    <property type="entry name" value="BAR_3"/>
    <property type="match status" value="1"/>
</dbReference>
<dbReference type="GO" id="GO:0005096">
    <property type="term" value="F:GTPase activator activity"/>
    <property type="evidence" value="ECO:0007669"/>
    <property type="project" value="UniProtKB-KW"/>
</dbReference>
<dbReference type="GO" id="GO:0010008">
    <property type="term" value="C:endosome membrane"/>
    <property type="evidence" value="ECO:0007669"/>
    <property type="project" value="UniProtKB-SubCell"/>
</dbReference>
<evidence type="ECO:0000256" key="11">
    <source>
        <dbReference type="ARBA" id="ARBA00023212"/>
    </source>
</evidence>
<keyword evidence="10" id="KW-0472">Membrane</keyword>
<dbReference type="PROSITE" id="PS50003">
    <property type="entry name" value="PH_DOMAIN"/>
    <property type="match status" value="1"/>
</dbReference>
<organism evidence="17 18">
    <name type="scientific">Chrysolophus pictus</name>
    <name type="common">Golden pheasant</name>
    <name type="synonym">Phasianus pictus</name>
    <dbReference type="NCBI Taxonomy" id="9089"/>
    <lineage>
        <taxon>Eukaryota</taxon>
        <taxon>Metazoa</taxon>
        <taxon>Chordata</taxon>
        <taxon>Craniata</taxon>
        <taxon>Vertebrata</taxon>
        <taxon>Euteleostomi</taxon>
        <taxon>Archelosauria</taxon>
        <taxon>Archosauria</taxon>
        <taxon>Dinosauria</taxon>
        <taxon>Saurischia</taxon>
        <taxon>Theropoda</taxon>
        <taxon>Coelurosauria</taxon>
        <taxon>Aves</taxon>
        <taxon>Neognathae</taxon>
        <taxon>Galloanserae</taxon>
        <taxon>Galliformes</taxon>
        <taxon>Phasianidae</taxon>
        <taxon>Phasianinae</taxon>
        <taxon>Chrysolophus</taxon>
    </lineage>
</organism>
<evidence type="ECO:0000256" key="2">
    <source>
        <dbReference type="ARBA" id="ARBA00004246"/>
    </source>
</evidence>
<dbReference type="InterPro" id="IPR001849">
    <property type="entry name" value="PH_domain"/>
</dbReference>
<keyword evidence="8" id="KW-0967">Endosome</keyword>
<dbReference type="Gene3D" id="1.20.1270.60">
    <property type="entry name" value="Arfaptin homology (AH) domain/BAR domain"/>
    <property type="match status" value="1"/>
</dbReference>
<dbReference type="FunFam" id="1.10.555.10:FF:000006">
    <property type="entry name" value="Rho GTPase activating protein 26"/>
    <property type="match status" value="1"/>
</dbReference>
<evidence type="ECO:0000259" key="15">
    <source>
        <dbReference type="PROSITE" id="PS50003"/>
    </source>
</evidence>
<dbReference type="PANTHER" id="PTHR12552">
    <property type="entry name" value="OLIGOPHRENIN 1"/>
    <property type="match status" value="1"/>
</dbReference>
<evidence type="ECO:0000256" key="13">
    <source>
        <dbReference type="PROSITE-ProRule" id="PRU00192"/>
    </source>
</evidence>
<dbReference type="Gene3D" id="2.30.30.40">
    <property type="entry name" value="SH3 Domains"/>
    <property type="match status" value="1"/>
</dbReference>
<dbReference type="SUPFAM" id="SSF48350">
    <property type="entry name" value="GTPase activation domain, GAP"/>
    <property type="match status" value="1"/>
</dbReference>
<evidence type="ECO:0000259" key="14">
    <source>
        <dbReference type="PROSITE" id="PS50002"/>
    </source>
</evidence>
<dbReference type="SMART" id="SM00233">
    <property type="entry name" value="PH"/>
    <property type="match status" value="1"/>
</dbReference>
<dbReference type="InterPro" id="IPR008936">
    <property type="entry name" value="Rho_GTPase_activation_prot"/>
</dbReference>
<evidence type="ECO:0000256" key="10">
    <source>
        <dbReference type="ARBA" id="ARBA00023136"/>
    </source>
</evidence>
<dbReference type="SUPFAM" id="SSF103657">
    <property type="entry name" value="BAR/IMD domain-like"/>
    <property type="match status" value="1"/>
</dbReference>
<feature type="domain" description="SH3" evidence="14">
    <location>
        <begin position="662"/>
        <end position="720"/>
    </location>
</feature>
<proteinExistence type="predicted"/>
<keyword evidence="7" id="KW-0963">Cytoplasm</keyword>
<keyword evidence="5 13" id="KW-0728">SH3 domain</keyword>
<keyword evidence="11" id="KW-0206">Cytoskeleton</keyword>
<dbReference type="SMART" id="SM00326">
    <property type="entry name" value="SH3"/>
    <property type="match status" value="1"/>
</dbReference>
<dbReference type="SUPFAM" id="SSF50729">
    <property type="entry name" value="PH domain-like"/>
    <property type="match status" value="1"/>
</dbReference>
<evidence type="ECO:0000313" key="18">
    <source>
        <dbReference type="Proteomes" id="UP000694543"/>
    </source>
</evidence>
<dbReference type="FunFam" id="2.30.29.30:FF:000116">
    <property type="entry name" value="Rho GTPase activating protein 26"/>
    <property type="match status" value="1"/>
</dbReference>
<dbReference type="SUPFAM" id="SSF50044">
    <property type="entry name" value="SH3-domain"/>
    <property type="match status" value="1"/>
</dbReference>
<dbReference type="InterPro" id="IPR036028">
    <property type="entry name" value="SH3-like_dom_sf"/>
</dbReference>
<sequence length="720" mass="81953">MGLPALEFSECCLDSPQFRERLRSHEAELEKTNKFIKELIKDGKSLIVALKNLSSAKRKFADSLNEFKFRCIGDAETDDEICIGESWRWIENASEVLITPLEKFRKEQIGAAKDAKKKYDKETEKYCGVLEKHLNLSSKKKESQLQEADSQVDLVRQHFYEVSLEYVFKVQEVQERKMFEFVEPLLAFLQGLFTFYHHGYELAKDFSDFKTELTISIQNTRNRFEGTRSEVESLMKKMKENPHEHKNISPYTMEGYLYVQEKRRCHFGTSWVKHYCTYQRESKRITMVPFDQKSGGKGDEAVILKSCTRRKTDSIEKRFCFDVEAVDRPGVITMQALSEEDRKLWMEAMDGREPVSRNIGAKLDNIGFSIIKKCIHAVETRGINEQGLYRIVGVNSRVQKLLSILMDPKTATETETEICAEWEIKTITSALKTYLRMLPGPLMMYQFQRSFIKAAKLENQESRVSEIHSLVHRLPEKNRQMLHLLMNHLAKVADNHKQNLMTVANLGVVFGPTLLRPQEETVAAIMDIKFQNIVIEILIENHEKVKTSLVSISTIYFLHQICHFASCSPLPQGPPCLGTSFCGCVSCSVYSQGTSYRRMSSACLSVAVCFCGCMLIRYLVMSCSPQNPSPTSPLSPSWPMFSAPSSPMPTSSTSSDSSPISSPLRKARALYACKAEHDSELSFTAGTVFDNVHPSQEPGWLEGTLNGKTGLIPENYVEFL</sequence>
<evidence type="ECO:0000259" key="16">
    <source>
        <dbReference type="PROSITE" id="PS50238"/>
    </source>
</evidence>
<name>A0A8C3LB64_CHRPC</name>
<dbReference type="Proteomes" id="UP000694543">
    <property type="component" value="Unplaced"/>
</dbReference>
<feature type="domain" description="PH" evidence="15">
    <location>
        <begin position="250"/>
        <end position="354"/>
    </location>
</feature>
<comment type="subcellular location">
    <subcellularLocation>
        <location evidence="2">Cell junction</location>
        <location evidence="2">Focal adhesion</location>
    </subcellularLocation>
    <subcellularLocation>
        <location evidence="1">Cytoplasm</location>
        <location evidence="1">Cytoskeleton</location>
    </subcellularLocation>
    <subcellularLocation>
        <location evidence="3">Endosome membrane</location>
    </subcellularLocation>
</comment>
<dbReference type="InterPro" id="IPR027267">
    <property type="entry name" value="AH/BAR_dom_sf"/>
</dbReference>